<keyword evidence="4" id="KW-0479">Metal-binding</keyword>
<keyword evidence="5" id="KW-0460">Magnesium</keyword>
<accession>A0A7X2M005</accession>
<comment type="cofactor">
    <cofactor evidence="1">
        <name>Mg(2+)</name>
        <dbReference type="ChEBI" id="CHEBI:18420"/>
    </cofactor>
</comment>
<dbReference type="InterPro" id="IPR033965">
    <property type="entry name" value="ComQ"/>
</dbReference>
<dbReference type="EMBL" id="WKKI01000038">
    <property type="protein sequence ID" value="MRX73568.1"/>
    <property type="molecule type" value="Genomic_DNA"/>
</dbReference>
<reference evidence="8 9" key="1">
    <citation type="submission" date="2019-11" db="EMBL/GenBank/DDBJ databases">
        <title>Bacillus lacus genome.</title>
        <authorList>
            <person name="Allen C.J."/>
            <person name="Newman J.D."/>
        </authorList>
    </citation>
    <scope>NUCLEOTIDE SEQUENCE [LARGE SCALE GENOMIC DNA]</scope>
    <source>
        <strain evidence="8 9">KCTC 33946</strain>
    </source>
</reference>
<dbReference type="GO" id="GO:0004659">
    <property type="term" value="F:prenyltransferase activity"/>
    <property type="evidence" value="ECO:0007669"/>
    <property type="project" value="InterPro"/>
</dbReference>
<evidence type="ECO:0000256" key="6">
    <source>
        <dbReference type="ARBA" id="ARBA00023229"/>
    </source>
</evidence>
<comment type="similarity">
    <text evidence="2 7">Belongs to the FPP/GGPP synthase family.</text>
</comment>
<dbReference type="InterPro" id="IPR008949">
    <property type="entry name" value="Isoprenoid_synthase_dom_sf"/>
</dbReference>
<evidence type="ECO:0000313" key="9">
    <source>
        <dbReference type="Proteomes" id="UP000448867"/>
    </source>
</evidence>
<dbReference type="SUPFAM" id="SSF48576">
    <property type="entry name" value="Terpenoid synthases"/>
    <property type="match status" value="1"/>
</dbReference>
<evidence type="ECO:0000256" key="1">
    <source>
        <dbReference type="ARBA" id="ARBA00001946"/>
    </source>
</evidence>
<evidence type="ECO:0000256" key="3">
    <source>
        <dbReference type="ARBA" id="ARBA00022679"/>
    </source>
</evidence>
<dbReference type="SFLD" id="SFLDS00005">
    <property type="entry name" value="Isoprenoid_Synthase_Type_I"/>
    <property type="match status" value="1"/>
</dbReference>
<dbReference type="PANTHER" id="PTHR43281:SF1">
    <property type="entry name" value="FARNESYL DIPHOSPHATE SYNTHASE"/>
    <property type="match status" value="1"/>
</dbReference>
<evidence type="ECO:0000313" key="8">
    <source>
        <dbReference type="EMBL" id="MRX73568.1"/>
    </source>
</evidence>
<dbReference type="Gene3D" id="1.10.600.10">
    <property type="entry name" value="Farnesyl Diphosphate Synthase"/>
    <property type="match status" value="1"/>
</dbReference>
<organism evidence="8 9">
    <name type="scientific">Metabacillus lacus</name>
    <dbReference type="NCBI Taxonomy" id="1983721"/>
    <lineage>
        <taxon>Bacteria</taxon>
        <taxon>Bacillati</taxon>
        <taxon>Bacillota</taxon>
        <taxon>Bacilli</taxon>
        <taxon>Bacillales</taxon>
        <taxon>Bacillaceae</taxon>
        <taxon>Metabacillus</taxon>
    </lineage>
</organism>
<dbReference type="PANTHER" id="PTHR43281">
    <property type="entry name" value="FARNESYL DIPHOSPHATE SYNTHASE"/>
    <property type="match status" value="1"/>
</dbReference>
<keyword evidence="9" id="KW-1185">Reference proteome</keyword>
<name>A0A7X2M005_9BACI</name>
<sequence>MFKGVVIKIDILLISVPIVREKLRSAIASSIHSPDLQAILLEFIETKEHYQFGQLTYLHYQLFGGAQEIVYDLAAAVEMLAISFDILDDLQDQDNFDEPWMKKDPSVAMNAATSLYTLSYQQLITLDHPHKEKLLYYLQKYALQAMEGQHADLTNSSKTEEECLYMMQRKSGSLIAVSSVLGVIGATGEHLQEVEEYAYQIGIAAQAENDFRDLFNGSKSDVVLGRKTLALLYLEKRFNHHAEELLAFYQSQQTFLEKYGTINAYKQKLFESGVSSYLNVMRQISLKKAEKLISELPLNSNQRESLQSHLIIKN</sequence>
<dbReference type="Proteomes" id="UP000448867">
    <property type="component" value="Unassembled WGS sequence"/>
</dbReference>
<dbReference type="SFLD" id="SFLDG01211">
    <property type="entry name" value="Competence_Regulatory_Protein"/>
    <property type="match status" value="1"/>
</dbReference>
<dbReference type="Pfam" id="PF00348">
    <property type="entry name" value="polyprenyl_synt"/>
    <property type="match status" value="1"/>
</dbReference>
<keyword evidence="6" id="KW-0414">Isoprene biosynthesis</keyword>
<keyword evidence="3 7" id="KW-0808">Transferase</keyword>
<dbReference type="InterPro" id="IPR000092">
    <property type="entry name" value="Polyprenyl_synt"/>
</dbReference>
<dbReference type="CDD" id="cd00867">
    <property type="entry name" value="Trans_IPPS"/>
    <property type="match status" value="1"/>
</dbReference>
<evidence type="ECO:0000256" key="5">
    <source>
        <dbReference type="ARBA" id="ARBA00022842"/>
    </source>
</evidence>
<protein>
    <submittedName>
        <fullName evidence="8">Isoprenyl transferase</fullName>
    </submittedName>
</protein>
<dbReference type="GO" id="GO:0046872">
    <property type="term" value="F:metal ion binding"/>
    <property type="evidence" value="ECO:0007669"/>
    <property type="project" value="UniProtKB-KW"/>
</dbReference>
<evidence type="ECO:0000256" key="4">
    <source>
        <dbReference type="ARBA" id="ARBA00022723"/>
    </source>
</evidence>
<dbReference type="AlphaFoldDB" id="A0A7X2M005"/>
<dbReference type="GO" id="GO:0008299">
    <property type="term" value="P:isoprenoid biosynthetic process"/>
    <property type="evidence" value="ECO:0007669"/>
    <property type="project" value="UniProtKB-KW"/>
</dbReference>
<evidence type="ECO:0000256" key="7">
    <source>
        <dbReference type="RuleBase" id="RU004466"/>
    </source>
</evidence>
<evidence type="ECO:0000256" key="2">
    <source>
        <dbReference type="ARBA" id="ARBA00006706"/>
    </source>
</evidence>
<gene>
    <name evidence="8" type="ORF">GJU40_15595</name>
</gene>
<proteinExistence type="inferred from homology"/>
<comment type="caution">
    <text evidence="8">The sequence shown here is derived from an EMBL/GenBank/DDBJ whole genome shotgun (WGS) entry which is preliminary data.</text>
</comment>